<name>A0A1F7UNP9_9BACT</name>
<feature type="transmembrane region" description="Helical" evidence="9">
    <location>
        <begin position="119"/>
        <end position="140"/>
    </location>
</feature>
<dbReference type="PRINTS" id="PR01755">
    <property type="entry name" value="SECFTRNLCASE"/>
</dbReference>
<dbReference type="PANTHER" id="PTHR30081:SF8">
    <property type="entry name" value="PROTEIN TRANSLOCASE SUBUNIT SECF"/>
    <property type="match status" value="1"/>
</dbReference>
<keyword evidence="7 9" id="KW-0811">Translocation</keyword>
<dbReference type="PANTHER" id="PTHR30081">
    <property type="entry name" value="PROTEIN-EXPORT MEMBRANE PROTEIN SEC"/>
    <property type="match status" value="1"/>
</dbReference>
<evidence type="ECO:0000256" key="6">
    <source>
        <dbReference type="ARBA" id="ARBA00022989"/>
    </source>
</evidence>
<comment type="subcellular location">
    <subcellularLocation>
        <location evidence="1 9">Cell membrane</location>
        <topology evidence="1 9">Multi-pass membrane protein</topology>
    </subcellularLocation>
</comment>
<dbReference type="SUPFAM" id="SSF82866">
    <property type="entry name" value="Multidrug efflux transporter AcrB transmembrane domain"/>
    <property type="match status" value="1"/>
</dbReference>
<dbReference type="InterPro" id="IPR022645">
    <property type="entry name" value="SecD/SecF_bac"/>
</dbReference>
<dbReference type="Pfam" id="PF02355">
    <property type="entry name" value="SecD_SecF_C"/>
    <property type="match status" value="1"/>
</dbReference>
<comment type="caution">
    <text evidence="11">The sequence shown here is derived from an EMBL/GenBank/DDBJ whole genome shotgun (WGS) entry which is preliminary data.</text>
</comment>
<evidence type="ECO:0000256" key="3">
    <source>
        <dbReference type="ARBA" id="ARBA00022475"/>
    </source>
</evidence>
<protein>
    <recommendedName>
        <fullName evidence="9">Protein-export membrane protein SecF</fullName>
    </recommendedName>
</protein>
<dbReference type="GO" id="GO:0015450">
    <property type="term" value="F:protein-transporting ATPase activity"/>
    <property type="evidence" value="ECO:0007669"/>
    <property type="project" value="InterPro"/>
</dbReference>
<evidence type="ECO:0000256" key="9">
    <source>
        <dbReference type="HAMAP-Rule" id="MF_01464"/>
    </source>
</evidence>
<dbReference type="InterPro" id="IPR022813">
    <property type="entry name" value="SecD/SecF_arch_bac"/>
</dbReference>
<dbReference type="Gene3D" id="1.20.1640.10">
    <property type="entry name" value="Multidrug efflux transporter AcrB transmembrane domain"/>
    <property type="match status" value="1"/>
</dbReference>
<feature type="transmembrane region" description="Helical" evidence="9">
    <location>
        <begin position="152"/>
        <end position="176"/>
    </location>
</feature>
<feature type="transmembrane region" description="Helical" evidence="9">
    <location>
        <begin position="188"/>
        <end position="207"/>
    </location>
</feature>
<dbReference type="NCBIfam" id="TIGR00966">
    <property type="entry name" value="transloc_SecF"/>
    <property type="match status" value="1"/>
</dbReference>
<dbReference type="AlphaFoldDB" id="A0A1F7UNP9"/>
<sequence>MQIIANRKIWFIFSGALIVLSLIALFVWGLKPSIDFTGGSLLEVQFKNLPSNEEVSGIFTSINLEAPSIQSADNSTLVLRFQPVKEGEHQDLVFQLKEKFGEVTEVRFDSIGPTVGRELFRRALLSVILVTLMILFYIAWSFRHVSRPVPALVYAGIVIIAFLHDVLIPLGLFAYLGHFRGWEVGSPFIAAVLTILGYSISDTIVVLDRVRENVRKLKGTFEEIVEASVHQTISRSINTSVTTTLALFAIFLFGGPSLQSFALALIVGIAVGTYSSIFIAAPFLVTWYNLRRR</sequence>
<evidence type="ECO:0000256" key="5">
    <source>
        <dbReference type="ARBA" id="ARBA00022927"/>
    </source>
</evidence>
<evidence type="ECO:0000259" key="10">
    <source>
        <dbReference type="Pfam" id="PF02355"/>
    </source>
</evidence>
<dbReference type="HAMAP" id="MF_01464_B">
    <property type="entry name" value="SecF_B"/>
    <property type="match status" value="1"/>
</dbReference>
<evidence type="ECO:0000256" key="1">
    <source>
        <dbReference type="ARBA" id="ARBA00004651"/>
    </source>
</evidence>
<feature type="transmembrane region" description="Helical" evidence="9">
    <location>
        <begin position="237"/>
        <end position="255"/>
    </location>
</feature>
<gene>
    <name evidence="9" type="primary">secF</name>
    <name evidence="11" type="ORF">A3B21_00535</name>
</gene>
<keyword evidence="6 9" id="KW-1133">Transmembrane helix</keyword>
<evidence type="ECO:0000256" key="2">
    <source>
        <dbReference type="ARBA" id="ARBA00022448"/>
    </source>
</evidence>
<accession>A0A1F7UNP9</accession>
<keyword evidence="4 9" id="KW-0812">Transmembrane</keyword>
<feature type="transmembrane region" description="Helical" evidence="9">
    <location>
        <begin position="9"/>
        <end position="30"/>
    </location>
</feature>
<dbReference type="Pfam" id="PF07549">
    <property type="entry name" value="Sec_GG"/>
    <property type="match status" value="1"/>
</dbReference>
<keyword evidence="2 9" id="KW-0813">Transport</keyword>
<comment type="similarity">
    <text evidence="9">Belongs to the SecD/SecF family. SecF subfamily.</text>
</comment>
<comment type="subunit">
    <text evidence="9">Forms a complex with SecD. Part of the essential Sec protein translocation apparatus which comprises SecA, SecYEG and auxiliary proteins SecDF. Other proteins may also be involved.</text>
</comment>
<evidence type="ECO:0000313" key="12">
    <source>
        <dbReference type="Proteomes" id="UP000176897"/>
    </source>
</evidence>
<dbReference type="InterPro" id="IPR048634">
    <property type="entry name" value="SecD_SecF_C"/>
</dbReference>
<evidence type="ECO:0000256" key="8">
    <source>
        <dbReference type="ARBA" id="ARBA00023136"/>
    </source>
</evidence>
<feature type="domain" description="Protein export membrane protein SecD/SecF C-terminal" evidence="10">
    <location>
        <begin position="97"/>
        <end position="288"/>
    </location>
</feature>
<proteinExistence type="inferred from homology"/>
<keyword evidence="5 9" id="KW-0653">Protein transport</keyword>
<comment type="function">
    <text evidence="9">Part of the Sec protein translocase complex. Interacts with the SecYEG preprotein conducting channel. SecDF uses the proton motive force (PMF) to complete protein translocation after the ATP-dependent function of SecA.</text>
</comment>
<organism evidence="11 12">
    <name type="scientific">Candidatus Uhrbacteria bacterium RIFCSPLOWO2_01_FULL_47_24</name>
    <dbReference type="NCBI Taxonomy" id="1802401"/>
    <lineage>
        <taxon>Bacteria</taxon>
        <taxon>Candidatus Uhriibacteriota</taxon>
    </lineage>
</organism>
<dbReference type="GO" id="GO:0005886">
    <property type="term" value="C:plasma membrane"/>
    <property type="evidence" value="ECO:0007669"/>
    <property type="project" value="UniProtKB-SubCell"/>
</dbReference>
<keyword evidence="3 9" id="KW-1003">Cell membrane</keyword>
<dbReference type="Proteomes" id="UP000176897">
    <property type="component" value="Unassembled WGS sequence"/>
</dbReference>
<dbReference type="InterPro" id="IPR022646">
    <property type="entry name" value="SecD/SecF_CS"/>
</dbReference>
<dbReference type="EMBL" id="MGEJ01000022">
    <property type="protein sequence ID" value="OGL79865.1"/>
    <property type="molecule type" value="Genomic_DNA"/>
</dbReference>
<reference evidence="11 12" key="1">
    <citation type="journal article" date="2016" name="Nat. Commun.">
        <title>Thousands of microbial genomes shed light on interconnected biogeochemical processes in an aquifer system.</title>
        <authorList>
            <person name="Anantharaman K."/>
            <person name="Brown C.T."/>
            <person name="Hug L.A."/>
            <person name="Sharon I."/>
            <person name="Castelle C.J."/>
            <person name="Probst A.J."/>
            <person name="Thomas B.C."/>
            <person name="Singh A."/>
            <person name="Wilkins M.J."/>
            <person name="Karaoz U."/>
            <person name="Brodie E.L."/>
            <person name="Williams K.H."/>
            <person name="Hubbard S.S."/>
            <person name="Banfield J.F."/>
        </authorList>
    </citation>
    <scope>NUCLEOTIDE SEQUENCE [LARGE SCALE GENOMIC DNA]</scope>
</reference>
<dbReference type="STRING" id="1802401.A3B21_00535"/>
<dbReference type="InterPro" id="IPR005665">
    <property type="entry name" value="SecF_bac"/>
</dbReference>
<feature type="transmembrane region" description="Helical" evidence="9">
    <location>
        <begin position="261"/>
        <end position="290"/>
    </location>
</feature>
<evidence type="ECO:0000313" key="11">
    <source>
        <dbReference type="EMBL" id="OGL79865.1"/>
    </source>
</evidence>
<dbReference type="GO" id="GO:0065002">
    <property type="term" value="P:intracellular protein transmembrane transport"/>
    <property type="evidence" value="ECO:0007669"/>
    <property type="project" value="UniProtKB-UniRule"/>
</dbReference>
<dbReference type="GO" id="GO:0006605">
    <property type="term" value="P:protein targeting"/>
    <property type="evidence" value="ECO:0007669"/>
    <property type="project" value="UniProtKB-UniRule"/>
</dbReference>
<evidence type="ECO:0000256" key="4">
    <source>
        <dbReference type="ARBA" id="ARBA00022692"/>
    </source>
</evidence>
<dbReference type="GO" id="GO:0043952">
    <property type="term" value="P:protein transport by the Sec complex"/>
    <property type="evidence" value="ECO:0007669"/>
    <property type="project" value="UniProtKB-UniRule"/>
</dbReference>
<keyword evidence="8 9" id="KW-0472">Membrane</keyword>
<evidence type="ECO:0000256" key="7">
    <source>
        <dbReference type="ARBA" id="ARBA00023010"/>
    </source>
</evidence>